<dbReference type="RefSeq" id="WP_241291899.1">
    <property type="nucleotide sequence ID" value="NZ_JAKZGR010000002.1"/>
</dbReference>
<dbReference type="EMBL" id="JBHSAV010000053">
    <property type="protein sequence ID" value="MFC3977243.1"/>
    <property type="molecule type" value="Genomic_DNA"/>
</dbReference>
<dbReference type="Proteomes" id="UP001595766">
    <property type="component" value="Unassembled WGS sequence"/>
</dbReference>
<organism evidence="1 2">
    <name type="scientific">Belliella kenyensis</name>
    <dbReference type="NCBI Taxonomy" id="1472724"/>
    <lineage>
        <taxon>Bacteria</taxon>
        <taxon>Pseudomonadati</taxon>
        <taxon>Bacteroidota</taxon>
        <taxon>Cytophagia</taxon>
        <taxon>Cytophagales</taxon>
        <taxon>Cyclobacteriaceae</taxon>
        <taxon>Belliella</taxon>
    </lineage>
</organism>
<accession>A0ABV8EQ03</accession>
<evidence type="ECO:0000313" key="2">
    <source>
        <dbReference type="Proteomes" id="UP001595766"/>
    </source>
</evidence>
<proteinExistence type="predicted"/>
<keyword evidence="2" id="KW-1185">Reference proteome</keyword>
<gene>
    <name evidence="1" type="ORF">ACFOUP_12720</name>
</gene>
<evidence type="ECO:0000313" key="1">
    <source>
        <dbReference type="EMBL" id="MFC3977243.1"/>
    </source>
</evidence>
<protein>
    <submittedName>
        <fullName evidence="1">Uncharacterized protein</fullName>
    </submittedName>
</protein>
<name>A0ABV8EQ03_9BACT</name>
<reference evidence="2" key="1">
    <citation type="journal article" date="2019" name="Int. J. Syst. Evol. Microbiol.">
        <title>The Global Catalogue of Microorganisms (GCM) 10K type strain sequencing project: providing services to taxonomists for standard genome sequencing and annotation.</title>
        <authorList>
            <consortium name="The Broad Institute Genomics Platform"/>
            <consortium name="The Broad Institute Genome Sequencing Center for Infectious Disease"/>
            <person name="Wu L."/>
            <person name="Ma J."/>
        </authorList>
    </citation>
    <scope>NUCLEOTIDE SEQUENCE [LARGE SCALE GENOMIC DNA]</scope>
    <source>
        <strain evidence="2">CECT 8551</strain>
    </source>
</reference>
<sequence length="456" mass="53004">MIKSKSTQAHINSIKFSFIKWKKSLILVFTILMSISCSQEELLDVDNKVKEENVYTLRTEYEKKLEILSLIFGEIFLQEAARKEFLATAELNLKGGQAELNLKKLFDADLNLRKYSSIAQTLQKGNLKTLRMYGETEDWITFIQANDIKIIAPYLAENFKLKDIKELTVSWWTEEMEIPYLEDPNWEGETPGYKINLEKDDLFEQITVNPNNSFKKVTANDEYAKVNPTIVLGNFEMPEESDYSYINSESSRWSPPSKNPIRCSDLTAGALFTLRSPKFNLTKNTRGWPNTNYIYMWVVTGDVEYESNGFPKPSSKVEVIYNKKQVYRSQVPNAWIDGNSFLIQNWKYNSDDIAVIWGYFDRNSKMKFTGEVNTSDKDKASGGLKAEYEIDEGDKRLMSRQNFDKCALLENNFWSDDQGHGFIWETLDVMVAIHYFPVYKMGDIKFYYTTTIHREL</sequence>
<comment type="caution">
    <text evidence="1">The sequence shown here is derived from an EMBL/GenBank/DDBJ whole genome shotgun (WGS) entry which is preliminary data.</text>
</comment>